<evidence type="ECO:0000256" key="5">
    <source>
        <dbReference type="ARBA" id="ARBA00023136"/>
    </source>
</evidence>
<feature type="domain" description="Spore germination protein N-terminal" evidence="9">
    <location>
        <begin position="29"/>
        <end position="200"/>
    </location>
</feature>
<evidence type="ECO:0000259" key="8">
    <source>
        <dbReference type="Pfam" id="PF05504"/>
    </source>
</evidence>
<name>A0A3M8CL40_9BACL</name>
<dbReference type="Pfam" id="PF25198">
    <property type="entry name" value="Spore_GerAC_N"/>
    <property type="match status" value="1"/>
</dbReference>
<organism evidence="10 11">
    <name type="scientific">Brevibacillus panacihumi</name>
    <dbReference type="NCBI Taxonomy" id="497735"/>
    <lineage>
        <taxon>Bacteria</taxon>
        <taxon>Bacillati</taxon>
        <taxon>Bacillota</taxon>
        <taxon>Bacilli</taxon>
        <taxon>Bacillales</taxon>
        <taxon>Paenibacillaceae</taxon>
        <taxon>Brevibacillus</taxon>
    </lineage>
</organism>
<protein>
    <submittedName>
        <fullName evidence="10">Ger(X)C family spore germination protein</fullName>
    </submittedName>
</protein>
<dbReference type="NCBIfam" id="TIGR02887">
    <property type="entry name" value="spore_ger_x_C"/>
    <property type="match status" value="1"/>
</dbReference>
<keyword evidence="3" id="KW-0309">Germination</keyword>
<evidence type="ECO:0000256" key="4">
    <source>
        <dbReference type="ARBA" id="ARBA00022729"/>
    </source>
</evidence>
<dbReference type="EMBL" id="RHHT01000038">
    <property type="protein sequence ID" value="RNB76482.1"/>
    <property type="molecule type" value="Genomic_DNA"/>
</dbReference>
<dbReference type="Proteomes" id="UP000281915">
    <property type="component" value="Unassembled WGS sequence"/>
</dbReference>
<gene>
    <name evidence="10" type="ORF">EDM58_17640</name>
</gene>
<dbReference type="Pfam" id="PF05504">
    <property type="entry name" value="Spore_GerAC"/>
    <property type="match status" value="1"/>
</dbReference>
<keyword evidence="5" id="KW-0472">Membrane</keyword>
<keyword evidence="7" id="KW-0449">Lipoprotein</keyword>
<comment type="similarity">
    <text evidence="2">Belongs to the GerABKC lipoprotein family.</text>
</comment>
<evidence type="ECO:0000256" key="6">
    <source>
        <dbReference type="ARBA" id="ARBA00023139"/>
    </source>
</evidence>
<feature type="domain" description="Spore germination GerAC-like C-terminal" evidence="8">
    <location>
        <begin position="217"/>
        <end position="381"/>
    </location>
</feature>
<dbReference type="PROSITE" id="PS51257">
    <property type="entry name" value="PROKAR_LIPOPROTEIN"/>
    <property type="match status" value="1"/>
</dbReference>
<sequence>MNNRRNRKGLTRFCLIVSIVSILLSGCWDRREVNDIAIVIAMSVDKEEDGKYRLGVQIPLVGSMGSLSGGGGGTSGNKSYYVDSAVGKTLHEARAILQTRMSRILYFAHYRVVVIGSEVARSGFSKPFDIISRYPENRLTSYVVMTKGKAIDLLNAHPQLERFSGESIRELVKAVTIPVSIKDMAQMNITPGLDTFLPVFDPVNTQPKGDSKEIEGMGIAFFRGDKLIKTYKRSEAVGIRWFQNYFNPFSLVVELGDKGFISAMVLKGHAVVKPLIKHGRIHFDIHLYASVFMPETMAPLDFNDQSAFRKVERRLSEEITKKVDFLLKESRKHRVDPIGLGLVFAKRYPKLWEDKYKKRWNEELPHITFQIHSNVQVTNIGQTTNSLMKEGL</sequence>
<dbReference type="PANTHER" id="PTHR35789">
    <property type="entry name" value="SPORE GERMINATION PROTEIN B3"/>
    <property type="match status" value="1"/>
</dbReference>
<evidence type="ECO:0000256" key="2">
    <source>
        <dbReference type="ARBA" id="ARBA00007886"/>
    </source>
</evidence>
<evidence type="ECO:0000256" key="1">
    <source>
        <dbReference type="ARBA" id="ARBA00004635"/>
    </source>
</evidence>
<dbReference type="InterPro" id="IPR057336">
    <property type="entry name" value="GerAC_N"/>
</dbReference>
<dbReference type="RefSeq" id="WP_122914486.1">
    <property type="nucleotide sequence ID" value="NZ_RHHT01000038.1"/>
</dbReference>
<evidence type="ECO:0000256" key="3">
    <source>
        <dbReference type="ARBA" id="ARBA00022544"/>
    </source>
</evidence>
<dbReference type="Gene3D" id="3.30.300.210">
    <property type="entry name" value="Nutrient germinant receptor protein C, domain 3"/>
    <property type="match status" value="1"/>
</dbReference>
<dbReference type="GO" id="GO:0016020">
    <property type="term" value="C:membrane"/>
    <property type="evidence" value="ECO:0007669"/>
    <property type="project" value="UniProtKB-SubCell"/>
</dbReference>
<evidence type="ECO:0000313" key="11">
    <source>
        <dbReference type="Proteomes" id="UP000281915"/>
    </source>
</evidence>
<dbReference type="Gene3D" id="6.20.190.10">
    <property type="entry name" value="Nutrient germinant receptor protein C, domain 1"/>
    <property type="match status" value="1"/>
</dbReference>
<dbReference type="InterPro" id="IPR038501">
    <property type="entry name" value="Spore_GerAC_C_sf"/>
</dbReference>
<proteinExistence type="inferred from homology"/>
<dbReference type="AlphaFoldDB" id="A0A3M8CL40"/>
<keyword evidence="6" id="KW-0564">Palmitate</keyword>
<comment type="subcellular location">
    <subcellularLocation>
        <location evidence="1">Membrane</location>
        <topology evidence="1">Lipid-anchor</topology>
    </subcellularLocation>
</comment>
<evidence type="ECO:0000256" key="7">
    <source>
        <dbReference type="ARBA" id="ARBA00023288"/>
    </source>
</evidence>
<dbReference type="PANTHER" id="PTHR35789:SF1">
    <property type="entry name" value="SPORE GERMINATION PROTEIN B3"/>
    <property type="match status" value="1"/>
</dbReference>
<dbReference type="GO" id="GO:0009847">
    <property type="term" value="P:spore germination"/>
    <property type="evidence" value="ECO:0007669"/>
    <property type="project" value="InterPro"/>
</dbReference>
<dbReference type="InterPro" id="IPR046953">
    <property type="entry name" value="Spore_GerAC-like_C"/>
</dbReference>
<reference evidence="10 11" key="1">
    <citation type="submission" date="2018-10" db="EMBL/GenBank/DDBJ databases">
        <title>Phylogenomics of Brevibacillus.</title>
        <authorList>
            <person name="Dunlap C."/>
        </authorList>
    </citation>
    <scope>NUCLEOTIDE SEQUENCE [LARGE SCALE GENOMIC DNA]</scope>
    <source>
        <strain evidence="10 11">JCM 15085</strain>
    </source>
</reference>
<evidence type="ECO:0000313" key="10">
    <source>
        <dbReference type="EMBL" id="RNB76482.1"/>
    </source>
</evidence>
<dbReference type="InterPro" id="IPR008844">
    <property type="entry name" value="Spore_GerAC-like"/>
</dbReference>
<keyword evidence="4" id="KW-0732">Signal</keyword>
<accession>A0A3M8CL40</accession>
<evidence type="ECO:0000259" key="9">
    <source>
        <dbReference type="Pfam" id="PF25198"/>
    </source>
</evidence>
<comment type="caution">
    <text evidence="10">The sequence shown here is derived from an EMBL/GenBank/DDBJ whole genome shotgun (WGS) entry which is preliminary data.</text>
</comment>